<name>A0AAE0L0H3_9CHLO</name>
<accession>A0AAE0L0H3</accession>
<comment type="caution">
    <text evidence="1">The sequence shown here is derived from an EMBL/GenBank/DDBJ whole genome shotgun (WGS) entry which is preliminary data.</text>
</comment>
<reference evidence="1 2" key="1">
    <citation type="journal article" date="2015" name="Genome Biol. Evol.">
        <title>Comparative Genomics of a Bacterivorous Green Alga Reveals Evolutionary Causalities and Consequences of Phago-Mixotrophic Mode of Nutrition.</title>
        <authorList>
            <person name="Burns J.A."/>
            <person name="Paasch A."/>
            <person name="Narechania A."/>
            <person name="Kim E."/>
        </authorList>
    </citation>
    <scope>NUCLEOTIDE SEQUENCE [LARGE SCALE GENOMIC DNA]</scope>
    <source>
        <strain evidence="1 2">PLY_AMNH</strain>
    </source>
</reference>
<organism evidence="1 2">
    <name type="scientific">Cymbomonas tetramitiformis</name>
    <dbReference type="NCBI Taxonomy" id="36881"/>
    <lineage>
        <taxon>Eukaryota</taxon>
        <taxon>Viridiplantae</taxon>
        <taxon>Chlorophyta</taxon>
        <taxon>Pyramimonadophyceae</taxon>
        <taxon>Pyramimonadales</taxon>
        <taxon>Pyramimonadaceae</taxon>
        <taxon>Cymbomonas</taxon>
    </lineage>
</organism>
<keyword evidence="2" id="KW-1185">Reference proteome</keyword>
<gene>
    <name evidence="1" type="ORF">CYMTET_24232</name>
</gene>
<evidence type="ECO:0000313" key="2">
    <source>
        <dbReference type="Proteomes" id="UP001190700"/>
    </source>
</evidence>
<sequence>MYEYPRISFQILGAVSVVGRFVVAVEVEEAAGPVVATTEAEKMIYGQAYLQNGYISCVIKAVLIAADQLTSKKCKIYDDEDDDDEWQ</sequence>
<dbReference type="AlphaFoldDB" id="A0AAE0L0H3"/>
<dbReference type="EMBL" id="LGRX02012560">
    <property type="protein sequence ID" value="KAK3267200.1"/>
    <property type="molecule type" value="Genomic_DNA"/>
</dbReference>
<protein>
    <submittedName>
        <fullName evidence="1">Uncharacterized protein</fullName>
    </submittedName>
</protein>
<proteinExistence type="predicted"/>
<evidence type="ECO:0000313" key="1">
    <source>
        <dbReference type="EMBL" id="KAK3267200.1"/>
    </source>
</evidence>
<dbReference type="Proteomes" id="UP001190700">
    <property type="component" value="Unassembled WGS sequence"/>
</dbReference>